<protein>
    <submittedName>
        <fullName evidence="2">Spore cortex biosynthesis protein YabQ</fullName>
    </submittedName>
</protein>
<dbReference type="RefSeq" id="WP_132372759.1">
    <property type="nucleotide sequence ID" value="NZ_SMAN01000023.1"/>
</dbReference>
<keyword evidence="1" id="KW-1133">Transmembrane helix</keyword>
<comment type="caution">
    <text evidence="2">The sequence shown here is derived from an EMBL/GenBank/DDBJ whole genome shotgun (WGS) entry which is preliminary data.</text>
</comment>
<organism evidence="2 3">
    <name type="scientific">Melghiribacillus thermohalophilus</name>
    <dbReference type="NCBI Taxonomy" id="1324956"/>
    <lineage>
        <taxon>Bacteria</taxon>
        <taxon>Bacillati</taxon>
        <taxon>Bacillota</taxon>
        <taxon>Bacilli</taxon>
        <taxon>Bacillales</taxon>
        <taxon>Bacillaceae</taxon>
        <taxon>Melghiribacillus</taxon>
    </lineage>
</organism>
<evidence type="ECO:0000313" key="3">
    <source>
        <dbReference type="Proteomes" id="UP000294650"/>
    </source>
</evidence>
<reference evidence="2 3" key="1">
    <citation type="submission" date="2019-03" db="EMBL/GenBank/DDBJ databases">
        <title>Genomic Encyclopedia of Type Strains, Phase IV (KMG-IV): sequencing the most valuable type-strain genomes for metagenomic binning, comparative biology and taxonomic classification.</title>
        <authorList>
            <person name="Goeker M."/>
        </authorList>
    </citation>
    <scope>NUCLEOTIDE SEQUENCE [LARGE SCALE GENOMIC DNA]</scope>
    <source>
        <strain evidence="2 3">DSM 25894</strain>
    </source>
</reference>
<accession>A0A4R3MV30</accession>
<feature type="transmembrane region" description="Helical" evidence="1">
    <location>
        <begin position="42"/>
        <end position="64"/>
    </location>
</feature>
<proteinExistence type="predicted"/>
<dbReference type="AlphaFoldDB" id="A0A4R3MV30"/>
<evidence type="ECO:0000313" key="2">
    <source>
        <dbReference type="EMBL" id="TCT18168.1"/>
    </source>
</evidence>
<feature type="transmembrane region" description="Helical" evidence="1">
    <location>
        <begin position="127"/>
        <end position="150"/>
    </location>
</feature>
<feature type="transmembrane region" description="Helical" evidence="1">
    <location>
        <begin position="70"/>
        <end position="87"/>
    </location>
</feature>
<dbReference type="InterPro" id="IPR019074">
    <property type="entry name" value="YabQ"/>
</dbReference>
<sequence>MSLNIQFITMAAMIGSGFYIGMAADTFYRFHRRKKRNKLTVYVYEILFWILQSLIIFYILFLINQGEIRFYIWIAILCGFAGYQALFKSLYLTILEQCIMFAARLVHVCRRLVELLIIAPVQWMLKLLIYILSLIWGILFWLLSMLWRIIQYPVMKVGKLILAIVPKNVKKCLVQKGKKYSKIKGIINQWWKKLMRNRR</sequence>
<gene>
    <name evidence="2" type="ORF">EDD68_12335</name>
</gene>
<dbReference type="OrthoDB" id="1653819at2"/>
<evidence type="ECO:0000256" key="1">
    <source>
        <dbReference type="SAM" id="Phobius"/>
    </source>
</evidence>
<dbReference type="Pfam" id="PF09578">
    <property type="entry name" value="Spore_YabQ"/>
    <property type="match status" value="1"/>
</dbReference>
<dbReference type="NCBIfam" id="TIGR02893">
    <property type="entry name" value="spore_yabQ"/>
    <property type="match status" value="1"/>
</dbReference>
<keyword evidence="1" id="KW-0472">Membrane</keyword>
<name>A0A4R3MV30_9BACI</name>
<dbReference type="Proteomes" id="UP000294650">
    <property type="component" value="Unassembled WGS sequence"/>
</dbReference>
<keyword evidence="1" id="KW-0812">Transmembrane</keyword>
<dbReference type="EMBL" id="SMAN01000023">
    <property type="protein sequence ID" value="TCT18168.1"/>
    <property type="molecule type" value="Genomic_DNA"/>
</dbReference>
<feature type="transmembrane region" description="Helical" evidence="1">
    <location>
        <begin position="6"/>
        <end position="30"/>
    </location>
</feature>
<keyword evidence="3" id="KW-1185">Reference proteome</keyword>